<reference evidence="1 2" key="2">
    <citation type="journal article" date="2011" name="ISME J.">
        <title>RNA-seq reveals cooperative metabolic interactions between two termite-gut spirochete species in co-culture.</title>
        <authorList>
            <person name="Rosenthal A.Z."/>
            <person name="Matson E.G."/>
            <person name="Eldar A."/>
            <person name="Leadbetter J.R."/>
        </authorList>
    </citation>
    <scope>NUCLEOTIDE SEQUENCE [LARGE SCALE GENOMIC DNA]</scope>
    <source>
        <strain evidence="2">ATCC BAA-888 / DSM 13862 / ZAS-9</strain>
    </source>
</reference>
<accession>F5Y713</accession>
<proteinExistence type="predicted"/>
<dbReference type="EMBL" id="CP001841">
    <property type="protein sequence ID" value="AEF82587.1"/>
    <property type="molecule type" value="Genomic_DNA"/>
</dbReference>
<dbReference type="Proteomes" id="UP000009222">
    <property type="component" value="Chromosome"/>
</dbReference>
<dbReference type="KEGG" id="taz:TREAZ_1184"/>
<dbReference type="HOGENOM" id="CLU_3334224_0_0_12"/>
<gene>
    <name evidence="1" type="ordered locus">TREAZ_1184</name>
</gene>
<name>F5Y713_LEAAZ</name>
<protein>
    <submittedName>
        <fullName evidence="1">Uncharacterized protein</fullName>
    </submittedName>
</protein>
<dbReference type="InParanoid" id="F5Y713"/>
<organism evidence="1 2">
    <name type="scientific">Leadbettera azotonutricia (strain ATCC BAA-888 / DSM 13862 / ZAS-9)</name>
    <name type="common">Treponema azotonutricium</name>
    <dbReference type="NCBI Taxonomy" id="545695"/>
    <lineage>
        <taxon>Bacteria</taxon>
        <taxon>Pseudomonadati</taxon>
        <taxon>Spirochaetota</taxon>
        <taxon>Spirochaetia</taxon>
        <taxon>Spirochaetales</taxon>
        <taxon>Breznakiellaceae</taxon>
        <taxon>Leadbettera</taxon>
    </lineage>
</organism>
<sequence length="38" mass="4851">MKMRQRMLKIMIWRLFTSRNTRRQICLFNFRLKGYNKA</sequence>
<evidence type="ECO:0000313" key="2">
    <source>
        <dbReference type="Proteomes" id="UP000009222"/>
    </source>
</evidence>
<evidence type="ECO:0000313" key="1">
    <source>
        <dbReference type="EMBL" id="AEF82587.1"/>
    </source>
</evidence>
<dbReference type="STRING" id="545695.TREAZ_1184"/>
<reference evidence="2" key="1">
    <citation type="submission" date="2009-12" db="EMBL/GenBank/DDBJ databases">
        <title>Complete sequence of Treponema azotonutricium strain ZAS-9.</title>
        <authorList>
            <person name="Tetu S.G."/>
            <person name="Matson E."/>
            <person name="Ren Q."/>
            <person name="Seshadri R."/>
            <person name="Elbourne L."/>
            <person name="Hassan K.A."/>
            <person name="Durkin A."/>
            <person name="Radune D."/>
            <person name="Mohamoud Y."/>
            <person name="Shay R."/>
            <person name="Jin S."/>
            <person name="Zhang X."/>
            <person name="Lucey K."/>
            <person name="Ballor N.R."/>
            <person name="Ottesen E."/>
            <person name="Rosenthal R."/>
            <person name="Allen A."/>
            <person name="Leadbetter J.R."/>
            <person name="Paulsen I.T."/>
        </authorList>
    </citation>
    <scope>NUCLEOTIDE SEQUENCE [LARGE SCALE GENOMIC DNA]</scope>
    <source>
        <strain evidence="2">ATCC BAA-888 / DSM 13862 / ZAS-9</strain>
    </source>
</reference>
<dbReference type="AlphaFoldDB" id="F5Y713"/>
<keyword evidence="2" id="KW-1185">Reference proteome</keyword>